<evidence type="ECO:0000313" key="4">
    <source>
        <dbReference type="Proteomes" id="UP000032534"/>
    </source>
</evidence>
<keyword evidence="4" id="KW-1185">Reference proteome</keyword>
<dbReference type="PATRIC" id="fig|159743.3.peg.5812"/>
<dbReference type="Gene3D" id="3.30.457.10">
    <property type="entry name" value="Copper amine oxidase-like, N-terminal domain"/>
    <property type="match status" value="1"/>
</dbReference>
<gene>
    <name evidence="3" type="ORF">QD47_26205</name>
</gene>
<keyword evidence="1" id="KW-0732">Signal</keyword>
<organism evidence="3 4">
    <name type="scientific">Paenibacillus terrae</name>
    <dbReference type="NCBI Taxonomy" id="159743"/>
    <lineage>
        <taxon>Bacteria</taxon>
        <taxon>Bacillati</taxon>
        <taxon>Bacillota</taxon>
        <taxon>Bacilli</taxon>
        <taxon>Bacillales</taxon>
        <taxon>Paenibacillaceae</taxon>
        <taxon>Paenibacillus</taxon>
    </lineage>
</organism>
<dbReference type="OrthoDB" id="2005648at2"/>
<feature type="signal peptide" evidence="1">
    <location>
        <begin position="1"/>
        <end position="23"/>
    </location>
</feature>
<dbReference type="Pfam" id="PF07833">
    <property type="entry name" value="Cu_amine_oxidN1"/>
    <property type="match status" value="1"/>
</dbReference>
<evidence type="ECO:0000256" key="1">
    <source>
        <dbReference type="SAM" id="SignalP"/>
    </source>
</evidence>
<feature type="chain" id="PRO_5039376757" evidence="1">
    <location>
        <begin position="24"/>
        <end position="304"/>
    </location>
</feature>
<name>A0A0D7WVP4_9BACL</name>
<dbReference type="InterPro" id="IPR012854">
    <property type="entry name" value="Cu_amine_oxidase-like_N"/>
</dbReference>
<reference evidence="3 4" key="1">
    <citation type="submission" date="2014-11" db="EMBL/GenBank/DDBJ databases">
        <title>Draft Genome Sequences of Paenibacillus polymyxa NRRL B-30509 and Paenibacillus terrae NRRL B-30644, Strains from a Poultry Environment that Produce Tridecaptin A and Paenicidins.</title>
        <authorList>
            <person name="van Belkum M.J."/>
            <person name="Lohans C.T."/>
            <person name="Vederas J.C."/>
        </authorList>
    </citation>
    <scope>NUCLEOTIDE SEQUENCE [LARGE SCALE GENOMIC DNA]</scope>
    <source>
        <strain evidence="3 4">NRRL B-30644</strain>
    </source>
</reference>
<accession>A0A0D7WVP4</accession>
<dbReference type="EMBL" id="JTHP01000085">
    <property type="protein sequence ID" value="KJD42788.1"/>
    <property type="molecule type" value="Genomic_DNA"/>
</dbReference>
<dbReference type="InterPro" id="IPR036582">
    <property type="entry name" value="Mao_N_sf"/>
</dbReference>
<feature type="domain" description="Copper amine oxidase-like N-terminal" evidence="2">
    <location>
        <begin position="40"/>
        <end position="139"/>
    </location>
</feature>
<sequence>MKKMTLFFSIIVLLIFSESMASAKAKPLQLNADGNLLTDMKSPVVINNTSFVPVRVIESLGGYQVGWNSRSKTITVTDKADGDSLQLIVGNNVALKNNKKISLSTPPVMKDGTTYVPLRFISENFNAIVDWDSKNNGIAILKPDRNAQKLIQSGDLAKARLGVIELRRVQFYVSKDRPEGESFIYIFPENDFSKMYFIWSDSIYYYELKNSYMSLVWEGKKTIPKLDGTHNPLSKYLGGDVKSIWGEQPAVTKRLVFFNDNSASVGMRGEYGIIDTKGNVVVSHKVISAKQLADLIVNVQEEKK</sequence>
<comment type="caution">
    <text evidence="3">The sequence shown here is derived from an EMBL/GenBank/DDBJ whole genome shotgun (WGS) entry which is preliminary data.</text>
</comment>
<protein>
    <submittedName>
        <fullName evidence="3">Copper amine oxidase</fullName>
    </submittedName>
</protein>
<dbReference type="AlphaFoldDB" id="A0A0D7WVP4"/>
<evidence type="ECO:0000313" key="3">
    <source>
        <dbReference type="EMBL" id="KJD42788.1"/>
    </source>
</evidence>
<evidence type="ECO:0000259" key="2">
    <source>
        <dbReference type="Pfam" id="PF07833"/>
    </source>
</evidence>
<dbReference type="Proteomes" id="UP000032534">
    <property type="component" value="Unassembled WGS sequence"/>
</dbReference>
<dbReference type="SUPFAM" id="SSF55383">
    <property type="entry name" value="Copper amine oxidase, domain N"/>
    <property type="match status" value="1"/>
</dbReference>
<proteinExistence type="predicted"/>